<accession>A0ABR6ZA09</accession>
<keyword evidence="2" id="KW-0902">Two-component regulatory system</keyword>
<dbReference type="Pfam" id="PF00072">
    <property type="entry name" value="Response_reg"/>
    <property type="match status" value="1"/>
</dbReference>
<dbReference type="CDD" id="cd17574">
    <property type="entry name" value="REC_OmpR"/>
    <property type="match status" value="1"/>
</dbReference>
<comment type="caution">
    <text evidence="10">The sequence shown here is derived from an EMBL/GenBank/DDBJ whole genome shotgun (WGS) entry which is preliminary data.</text>
</comment>
<evidence type="ECO:0000256" key="1">
    <source>
        <dbReference type="ARBA" id="ARBA00022553"/>
    </source>
</evidence>
<dbReference type="PANTHER" id="PTHR48111">
    <property type="entry name" value="REGULATOR OF RPOS"/>
    <property type="match status" value="1"/>
</dbReference>
<dbReference type="PROSITE" id="PS51755">
    <property type="entry name" value="OMPR_PHOB"/>
    <property type="match status" value="1"/>
</dbReference>
<protein>
    <submittedName>
        <fullName evidence="10">Response regulator transcription factor</fullName>
    </submittedName>
</protein>
<dbReference type="PANTHER" id="PTHR48111:SF1">
    <property type="entry name" value="TWO-COMPONENT RESPONSE REGULATOR ORR33"/>
    <property type="match status" value="1"/>
</dbReference>
<dbReference type="CDD" id="cd00383">
    <property type="entry name" value="trans_reg_C"/>
    <property type="match status" value="1"/>
</dbReference>
<gene>
    <name evidence="10" type="ORF">H8L47_13645</name>
</gene>
<evidence type="ECO:0000259" key="9">
    <source>
        <dbReference type="PROSITE" id="PS51755"/>
    </source>
</evidence>
<keyword evidence="11" id="KW-1185">Reference proteome</keyword>
<dbReference type="RefSeq" id="WP_186954157.1">
    <property type="nucleotide sequence ID" value="NZ_JACOFX010000006.1"/>
</dbReference>
<dbReference type="InterPro" id="IPR001867">
    <property type="entry name" value="OmpR/PhoB-type_DNA-bd"/>
</dbReference>
<evidence type="ECO:0000256" key="3">
    <source>
        <dbReference type="ARBA" id="ARBA00023015"/>
    </source>
</evidence>
<keyword evidence="1 6" id="KW-0597">Phosphoprotein</keyword>
<keyword evidence="4 7" id="KW-0238">DNA-binding</keyword>
<dbReference type="SUPFAM" id="SSF46894">
    <property type="entry name" value="C-terminal effector domain of the bipartite response regulators"/>
    <property type="match status" value="1"/>
</dbReference>
<feature type="DNA-binding region" description="OmpR/PhoB-type" evidence="7">
    <location>
        <begin position="130"/>
        <end position="227"/>
    </location>
</feature>
<dbReference type="EMBL" id="JACOFX010000006">
    <property type="protein sequence ID" value="MBC3908602.1"/>
    <property type="molecule type" value="Genomic_DNA"/>
</dbReference>
<sequence>MNSVISVLLVEDDPMIARTLSMGLRYEGFALSHADSVAAALGVLTLQTFELILLDVGLPDGDGINLCRQLRALQTVTPILMLSARTDESAVVASIEGGADDYIRKPCGLREMSARMRRLVGRVPADNQNLNVIGFGDIHMDVERRNASIAGTALQLGKKEYEVLMLLVKANGAAITREQILNQFEGTHLIYDRTIDSHLSHLRRKLKDAGATERIVAIYGVGYKLEHA</sequence>
<dbReference type="SUPFAM" id="SSF52172">
    <property type="entry name" value="CheY-like"/>
    <property type="match status" value="1"/>
</dbReference>
<dbReference type="SMART" id="SM00862">
    <property type="entry name" value="Trans_reg_C"/>
    <property type="match status" value="1"/>
</dbReference>
<proteinExistence type="predicted"/>
<keyword evidence="5" id="KW-0804">Transcription</keyword>
<dbReference type="InterPro" id="IPR036388">
    <property type="entry name" value="WH-like_DNA-bd_sf"/>
</dbReference>
<dbReference type="Proteomes" id="UP000646911">
    <property type="component" value="Unassembled WGS sequence"/>
</dbReference>
<dbReference type="InterPro" id="IPR016032">
    <property type="entry name" value="Sig_transdc_resp-reg_C-effctor"/>
</dbReference>
<reference evidence="10 11" key="1">
    <citation type="submission" date="2020-08" db="EMBL/GenBank/DDBJ databases">
        <title>Novel species isolated from subtropical streams in China.</title>
        <authorList>
            <person name="Lu H."/>
        </authorList>
    </citation>
    <scope>NUCLEOTIDE SEQUENCE [LARGE SCALE GENOMIC DNA]</scope>
    <source>
        <strain evidence="10 11">NL8W</strain>
    </source>
</reference>
<name>A0ABR6ZA09_9BURK</name>
<dbReference type="PROSITE" id="PS50110">
    <property type="entry name" value="RESPONSE_REGULATORY"/>
    <property type="match status" value="1"/>
</dbReference>
<evidence type="ECO:0000256" key="5">
    <source>
        <dbReference type="ARBA" id="ARBA00023163"/>
    </source>
</evidence>
<evidence type="ECO:0000256" key="2">
    <source>
        <dbReference type="ARBA" id="ARBA00023012"/>
    </source>
</evidence>
<dbReference type="InterPro" id="IPR011006">
    <property type="entry name" value="CheY-like_superfamily"/>
</dbReference>
<dbReference type="Gene3D" id="3.40.50.2300">
    <property type="match status" value="1"/>
</dbReference>
<organism evidence="10 11">
    <name type="scientific">Undibacterium umbellatum</name>
    <dbReference type="NCBI Taxonomy" id="2762300"/>
    <lineage>
        <taxon>Bacteria</taxon>
        <taxon>Pseudomonadati</taxon>
        <taxon>Pseudomonadota</taxon>
        <taxon>Betaproteobacteria</taxon>
        <taxon>Burkholderiales</taxon>
        <taxon>Oxalobacteraceae</taxon>
        <taxon>Undibacterium</taxon>
    </lineage>
</organism>
<evidence type="ECO:0000259" key="8">
    <source>
        <dbReference type="PROSITE" id="PS50110"/>
    </source>
</evidence>
<evidence type="ECO:0000256" key="6">
    <source>
        <dbReference type="PROSITE-ProRule" id="PRU00169"/>
    </source>
</evidence>
<dbReference type="InterPro" id="IPR039420">
    <property type="entry name" value="WalR-like"/>
</dbReference>
<dbReference type="Pfam" id="PF00486">
    <property type="entry name" value="Trans_reg_C"/>
    <property type="match status" value="1"/>
</dbReference>
<dbReference type="Gene3D" id="1.10.10.10">
    <property type="entry name" value="Winged helix-like DNA-binding domain superfamily/Winged helix DNA-binding domain"/>
    <property type="match status" value="1"/>
</dbReference>
<dbReference type="SMART" id="SM00448">
    <property type="entry name" value="REC"/>
    <property type="match status" value="1"/>
</dbReference>
<evidence type="ECO:0000256" key="7">
    <source>
        <dbReference type="PROSITE-ProRule" id="PRU01091"/>
    </source>
</evidence>
<dbReference type="InterPro" id="IPR001789">
    <property type="entry name" value="Sig_transdc_resp-reg_receiver"/>
</dbReference>
<evidence type="ECO:0000313" key="10">
    <source>
        <dbReference type="EMBL" id="MBC3908602.1"/>
    </source>
</evidence>
<evidence type="ECO:0000256" key="4">
    <source>
        <dbReference type="ARBA" id="ARBA00023125"/>
    </source>
</evidence>
<feature type="domain" description="Response regulatory" evidence="8">
    <location>
        <begin position="6"/>
        <end position="120"/>
    </location>
</feature>
<evidence type="ECO:0000313" key="11">
    <source>
        <dbReference type="Proteomes" id="UP000646911"/>
    </source>
</evidence>
<feature type="modified residue" description="4-aspartylphosphate" evidence="6">
    <location>
        <position position="55"/>
    </location>
</feature>
<keyword evidence="3" id="KW-0805">Transcription regulation</keyword>
<feature type="domain" description="OmpR/PhoB-type" evidence="9">
    <location>
        <begin position="130"/>
        <end position="227"/>
    </location>
</feature>